<evidence type="ECO:0000256" key="1">
    <source>
        <dbReference type="ARBA" id="ARBA00010406"/>
    </source>
</evidence>
<dbReference type="NCBIfam" id="NF005483">
    <property type="entry name" value="PRK07088.1"/>
    <property type="match status" value="1"/>
</dbReference>
<evidence type="ECO:0000259" key="7">
    <source>
        <dbReference type="Pfam" id="PF00317"/>
    </source>
</evidence>
<dbReference type="SUPFAM" id="SSF51998">
    <property type="entry name" value="PFL-like glycyl radical enzymes"/>
    <property type="match status" value="1"/>
</dbReference>
<comment type="catalytic activity">
    <reaction evidence="5 6">
        <text>a 2'-deoxyribonucleoside 5'-diphosphate + [thioredoxin]-disulfide + H2O = a ribonucleoside 5'-diphosphate + [thioredoxin]-dithiol</text>
        <dbReference type="Rhea" id="RHEA:23252"/>
        <dbReference type="Rhea" id="RHEA-COMP:10698"/>
        <dbReference type="Rhea" id="RHEA-COMP:10700"/>
        <dbReference type="ChEBI" id="CHEBI:15377"/>
        <dbReference type="ChEBI" id="CHEBI:29950"/>
        <dbReference type="ChEBI" id="CHEBI:50058"/>
        <dbReference type="ChEBI" id="CHEBI:57930"/>
        <dbReference type="ChEBI" id="CHEBI:73316"/>
        <dbReference type="EC" id="1.17.4.1"/>
    </reaction>
</comment>
<comment type="function">
    <text evidence="6">Provides the precursors necessary for DNA synthesis. Catalyzes the biosynthesis of deoxyribonucleotides from the corresponding ribonucleotides.</text>
</comment>
<evidence type="ECO:0000259" key="8">
    <source>
        <dbReference type="Pfam" id="PF02867"/>
    </source>
</evidence>
<dbReference type="Proteomes" id="UP001194098">
    <property type="component" value="Unassembled WGS sequence"/>
</dbReference>
<dbReference type="SUPFAM" id="SSF48168">
    <property type="entry name" value="R1 subunit of ribonucleotide reductase, N-terminal domain"/>
    <property type="match status" value="1"/>
</dbReference>
<evidence type="ECO:0000256" key="2">
    <source>
        <dbReference type="ARBA" id="ARBA00012274"/>
    </source>
</evidence>
<evidence type="ECO:0000313" key="9">
    <source>
        <dbReference type="EMBL" id="MBC2473577.1"/>
    </source>
</evidence>
<comment type="similarity">
    <text evidence="1 6">Belongs to the ribonucleoside diphosphate reductase large chain family.</text>
</comment>
<organism evidence="9 10">
    <name type="scientific">Clostridium beijerinckii</name>
    <name type="common">Clostridium MP</name>
    <dbReference type="NCBI Taxonomy" id="1520"/>
    <lineage>
        <taxon>Bacteria</taxon>
        <taxon>Bacillati</taxon>
        <taxon>Bacillota</taxon>
        <taxon>Clostridia</taxon>
        <taxon>Eubacteriales</taxon>
        <taxon>Clostridiaceae</taxon>
        <taxon>Clostridium</taxon>
    </lineage>
</organism>
<feature type="domain" description="Ribonucleotide reductase large subunit N-terminal" evidence="7">
    <location>
        <begin position="135"/>
        <end position="210"/>
    </location>
</feature>
<dbReference type="EC" id="1.17.4.1" evidence="2 6"/>
<dbReference type="PANTHER" id="PTHR11573">
    <property type="entry name" value="RIBONUCLEOSIDE-DIPHOSPHATE REDUCTASE LARGE CHAIN"/>
    <property type="match status" value="1"/>
</dbReference>
<dbReference type="Pfam" id="PF00317">
    <property type="entry name" value="Ribonuc_red_lgN"/>
    <property type="match status" value="1"/>
</dbReference>
<keyword evidence="3 6" id="KW-0560">Oxidoreductase</keyword>
<dbReference type="PANTHER" id="PTHR11573:SF6">
    <property type="entry name" value="RIBONUCLEOSIDE-DIPHOSPHATE REDUCTASE LARGE SUBUNIT"/>
    <property type="match status" value="1"/>
</dbReference>
<dbReference type="NCBIfam" id="TIGR02506">
    <property type="entry name" value="NrdE_NrdA"/>
    <property type="match status" value="1"/>
</dbReference>
<dbReference type="InterPro" id="IPR008926">
    <property type="entry name" value="RNR_R1-su_N"/>
</dbReference>
<name>A0AAW3W3V4_CLOBE</name>
<sequence>MSLLSELCKDAINAIKDNEGLYTEDKLLDALNPIIRKDMNKREIRNSVIQVALELTTDMEPNWQYVAARAYTYELYDRVRSSRNLEDDKNLYQDYYEFIESLTERGLYGEYILKNYSRDDILELEKDIKPERDFLFNYSGINLLASRYLVQDYNRSPIELPQQMFMGIAMHLAIPEKEENRVYWAKRFYDVLSSLKATMATPTMSNARKPFYQLSSCFIDSVEDSLEGIYKSLDNFAKVSKFGGGMGIYMGKIRALGSPIRGFKGASGGVIPWVKLFNDTAIAVDQLGVRNGSVAIWLDAWHKDIPEFLQIRTNNGDDRKKAHDVFPGICYPDLFWRLAENDIDANWYMMCPHEIKNIKGYALEDFYGEQWEEKYYECVSDERIEKRVMSVKDLVRLIIKSAVETGAPFAFYRDMTNKMNPNKHNGMIYSSNLCTEIMQNMSPMKIQKSQILSDKDEYAVVEKIIPGDFVVCNLSSVVLGNIDVCNDKEVEYVVETQIRAMDNVIDLNYYSVPFAEITNKKYRAIGLGTSGYHHMLVNNNIHWTEEEHKSFVDKIYEKINYYAVKASMNISKEKGCYELFKGSDWDTGEYFRLRNYNSSKWNELKELVHEFGTRNGYLIAVAPNGSTATIAGTTEGIDPIMARFYLEEKKGSIIPKTAPNLSEDNYWYYNSAYNIEQMWCVKMNGIRQRHIDQGQSFNLYITSSYTMRQIMNLYIEACKCGVKSIYYVRSKSLEVTECETCSA</sequence>
<dbReference type="InterPro" id="IPR039718">
    <property type="entry name" value="Rrm1"/>
</dbReference>
<reference evidence="9" key="1">
    <citation type="submission" date="2020-04" db="EMBL/GenBank/DDBJ databases">
        <authorList>
            <person name="Brown S."/>
        </authorList>
    </citation>
    <scope>NUCLEOTIDE SEQUENCE</scope>
    <source>
        <strain evidence="9">DJ015</strain>
    </source>
</reference>
<dbReference type="InterPro" id="IPR013509">
    <property type="entry name" value="RNR_lsu_N"/>
</dbReference>
<dbReference type="AlphaFoldDB" id="A0AAW3W3V4"/>
<evidence type="ECO:0000256" key="4">
    <source>
        <dbReference type="ARBA" id="ARBA00023116"/>
    </source>
</evidence>
<dbReference type="RefSeq" id="WP_171779779.1">
    <property type="nucleotide sequence ID" value="NZ_JABAGV010000004.1"/>
</dbReference>
<evidence type="ECO:0000256" key="6">
    <source>
        <dbReference type="RuleBase" id="RU003410"/>
    </source>
</evidence>
<reference evidence="9" key="2">
    <citation type="journal article" date="2022" name="Nat. Biotechnol.">
        <title>Carbon-negative production of acetone and isopropanol by gas fermentation at industrial pilot scale.</title>
        <authorList>
            <person name="Liew F.E."/>
            <person name="Nogle R."/>
            <person name="Abdalla T."/>
            <person name="Rasor B.J."/>
            <person name="Canter C."/>
            <person name="Jensen R.O."/>
            <person name="Wang L."/>
            <person name="Strutz J."/>
            <person name="Chirania P."/>
            <person name="De Tissera S."/>
            <person name="Mueller A.P."/>
            <person name="Ruan Z."/>
            <person name="Gao A."/>
            <person name="Tran L."/>
            <person name="Engle N.L."/>
            <person name="Bromley J.C."/>
            <person name="Daniell J."/>
            <person name="Conrado R."/>
            <person name="Tschaplinski T.J."/>
            <person name="Giannone R.J."/>
            <person name="Hettich R.L."/>
            <person name="Karim A.S."/>
            <person name="Simpson S.D."/>
            <person name="Brown S.D."/>
            <person name="Leang C."/>
            <person name="Jewett M.C."/>
            <person name="Kopke M."/>
        </authorList>
    </citation>
    <scope>NUCLEOTIDE SEQUENCE</scope>
    <source>
        <strain evidence="9">DJ015</strain>
    </source>
</reference>
<keyword evidence="4 6" id="KW-0215">Deoxyribonucleotide synthesis</keyword>
<dbReference type="GO" id="GO:0009263">
    <property type="term" value="P:deoxyribonucleotide biosynthetic process"/>
    <property type="evidence" value="ECO:0007669"/>
    <property type="project" value="UniProtKB-KW"/>
</dbReference>
<proteinExistence type="inferred from homology"/>
<evidence type="ECO:0000313" key="10">
    <source>
        <dbReference type="Proteomes" id="UP001194098"/>
    </source>
</evidence>
<dbReference type="Gene3D" id="3.20.70.20">
    <property type="match status" value="1"/>
</dbReference>
<dbReference type="GO" id="GO:0005524">
    <property type="term" value="F:ATP binding"/>
    <property type="evidence" value="ECO:0007669"/>
    <property type="project" value="InterPro"/>
</dbReference>
<comment type="caution">
    <text evidence="9">The sequence shown here is derived from an EMBL/GenBank/DDBJ whole genome shotgun (WGS) entry which is preliminary data.</text>
</comment>
<evidence type="ECO:0000256" key="5">
    <source>
        <dbReference type="ARBA" id="ARBA00047754"/>
    </source>
</evidence>
<evidence type="ECO:0000256" key="3">
    <source>
        <dbReference type="ARBA" id="ARBA00023002"/>
    </source>
</evidence>
<dbReference type="InterPro" id="IPR013346">
    <property type="entry name" value="NrdE_NrdA_C"/>
</dbReference>
<dbReference type="EMBL" id="JABAGV010000004">
    <property type="protein sequence ID" value="MBC2473577.1"/>
    <property type="molecule type" value="Genomic_DNA"/>
</dbReference>
<dbReference type="PRINTS" id="PR01183">
    <property type="entry name" value="RIBORDTASEM1"/>
</dbReference>
<dbReference type="InterPro" id="IPR000788">
    <property type="entry name" value="RNR_lg_C"/>
</dbReference>
<accession>A0AAW3W3V4</accession>
<dbReference type="GO" id="GO:0004748">
    <property type="term" value="F:ribonucleoside-diphosphate reductase activity, thioredoxin disulfide as acceptor"/>
    <property type="evidence" value="ECO:0007669"/>
    <property type="project" value="UniProtKB-EC"/>
</dbReference>
<dbReference type="Pfam" id="PF02867">
    <property type="entry name" value="Ribonuc_red_lgC"/>
    <property type="match status" value="1"/>
</dbReference>
<dbReference type="CDD" id="cd01679">
    <property type="entry name" value="RNR_I"/>
    <property type="match status" value="1"/>
</dbReference>
<feature type="domain" description="Ribonucleotide reductase large subunit C-terminal" evidence="8">
    <location>
        <begin position="215"/>
        <end position="728"/>
    </location>
</feature>
<dbReference type="GO" id="GO:0005971">
    <property type="term" value="C:ribonucleoside-diphosphate reductase complex"/>
    <property type="evidence" value="ECO:0007669"/>
    <property type="project" value="TreeGrafter"/>
</dbReference>
<protein>
    <recommendedName>
        <fullName evidence="2 6">Ribonucleoside-diphosphate reductase</fullName>
        <ecNumber evidence="2 6">1.17.4.1</ecNumber>
    </recommendedName>
</protein>
<gene>
    <name evidence="9" type="ORF">HGI39_02440</name>
</gene>